<comment type="caution">
    <text evidence="2">The sequence shown here is derived from an EMBL/GenBank/DDBJ whole genome shotgun (WGS) entry which is preliminary data.</text>
</comment>
<evidence type="ECO:0000313" key="2">
    <source>
        <dbReference type="EMBL" id="NNH14289.1"/>
    </source>
</evidence>
<accession>A0A849BUY2</accession>
<name>A0A849BUY2_9BURK</name>
<evidence type="ECO:0000313" key="3">
    <source>
        <dbReference type="Proteomes" id="UP000542973"/>
    </source>
</evidence>
<evidence type="ECO:0000256" key="1">
    <source>
        <dbReference type="SAM" id="MobiDB-lite"/>
    </source>
</evidence>
<dbReference type="RefSeq" id="WP_170266026.1">
    <property type="nucleotide sequence ID" value="NZ_BAAAEB010000034.1"/>
</dbReference>
<dbReference type="AlphaFoldDB" id="A0A849BUY2"/>
<reference evidence="2 3" key="1">
    <citation type="submission" date="2020-05" db="EMBL/GenBank/DDBJ databases">
        <title>MicrobeNet Type strains.</title>
        <authorList>
            <person name="Nicholson A.C."/>
        </authorList>
    </citation>
    <scope>NUCLEOTIDE SEQUENCE [LARGE SCALE GENOMIC DNA]</scope>
    <source>
        <strain evidence="2 3">ATCC 700815</strain>
    </source>
</reference>
<dbReference type="Proteomes" id="UP000542973">
    <property type="component" value="Unassembled WGS sequence"/>
</dbReference>
<sequence>MGQIGTDARDANGQSSDNATQRKTHSALQSGGIRLEALHQLESLQGLVVLVIETSLDFVSELSTAGHRVPQQSGKGVHSPWIWKNRAISLSQPPKPGERMETMTLEKLDAHLRALEAAFIALAKVQPQDARERFFTEFDRNLDSIAAAFATIGRTDDWKESLYKHRHALKDLIS</sequence>
<protein>
    <submittedName>
        <fullName evidence="2">Uncharacterized protein</fullName>
    </submittedName>
</protein>
<feature type="compositionally biased region" description="Polar residues" evidence="1">
    <location>
        <begin position="12"/>
        <end position="25"/>
    </location>
</feature>
<gene>
    <name evidence="2" type="ORF">HLB16_25935</name>
</gene>
<feature type="region of interest" description="Disordered" evidence="1">
    <location>
        <begin position="1"/>
        <end position="25"/>
    </location>
</feature>
<dbReference type="EMBL" id="JABEMD010000091">
    <property type="protein sequence ID" value="NNH14289.1"/>
    <property type="molecule type" value="Genomic_DNA"/>
</dbReference>
<organism evidence="2 3">
    <name type="scientific">Cupriavidus gilardii</name>
    <dbReference type="NCBI Taxonomy" id="82541"/>
    <lineage>
        <taxon>Bacteria</taxon>
        <taxon>Pseudomonadati</taxon>
        <taxon>Pseudomonadota</taxon>
        <taxon>Betaproteobacteria</taxon>
        <taxon>Burkholderiales</taxon>
        <taxon>Burkholderiaceae</taxon>
        <taxon>Cupriavidus</taxon>
    </lineage>
</organism>
<proteinExistence type="predicted"/>